<dbReference type="AlphaFoldDB" id="A0A0C4ESS3"/>
<name>A0A0C4ESS3_PUCT1</name>
<dbReference type="VEuPathDB" id="FungiDB:PTTG_03852"/>
<proteinExistence type="predicted"/>
<keyword evidence="3" id="KW-1185">Reference proteome</keyword>
<evidence type="ECO:0000313" key="2">
    <source>
        <dbReference type="EnsemblFungi" id="PTTG_03852-t43_1-p1"/>
    </source>
</evidence>
<reference evidence="2 3" key="3">
    <citation type="journal article" date="2017" name="G3 (Bethesda)">
        <title>Comparative analysis highlights variable genome content of wheat rusts and divergence of the mating loci.</title>
        <authorList>
            <person name="Cuomo C.A."/>
            <person name="Bakkeren G."/>
            <person name="Khalil H.B."/>
            <person name="Panwar V."/>
            <person name="Joly D."/>
            <person name="Linning R."/>
            <person name="Sakthikumar S."/>
            <person name="Song X."/>
            <person name="Adiconis X."/>
            <person name="Fan L."/>
            <person name="Goldberg J.M."/>
            <person name="Levin J.Z."/>
            <person name="Young S."/>
            <person name="Zeng Q."/>
            <person name="Anikster Y."/>
            <person name="Bruce M."/>
            <person name="Wang M."/>
            <person name="Yin C."/>
            <person name="McCallum B."/>
            <person name="Szabo L.J."/>
            <person name="Hulbert S."/>
            <person name="Chen X."/>
            <person name="Fellers J.P."/>
        </authorList>
    </citation>
    <scope>NUCLEOTIDE SEQUENCE</scope>
    <source>
        <strain evidence="3">Isolate 1-1 / race 1 (BBBD)</strain>
        <strain evidence="2">isolate 1-1 / race 1 (BBBD)</strain>
    </source>
</reference>
<dbReference type="EnsemblFungi" id="PTTG_03852-t43_1">
    <property type="protein sequence ID" value="PTTG_03852-t43_1-p1"/>
    <property type="gene ID" value="PTTG_03852"/>
</dbReference>
<dbReference type="InterPro" id="IPR022036">
    <property type="entry name" value="DUF3605"/>
</dbReference>
<dbReference type="EMBL" id="ADAS02000034">
    <property type="protein sequence ID" value="OAV94987.1"/>
    <property type="molecule type" value="Genomic_DNA"/>
</dbReference>
<protein>
    <submittedName>
        <fullName evidence="1 2">Uncharacterized protein</fullName>
    </submittedName>
</protein>
<evidence type="ECO:0000313" key="1">
    <source>
        <dbReference type="EMBL" id="OAV94987.1"/>
    </source>
</evidence>
<dbReference type="OrthoDB" id="2496660at2759"/>
<dbReference type="Proteomes" id="UP000005240">
    <property type="component" value="Unassembled WGS sequence"/>
</dbReference>
<accession>A0A0C4ESS3</accession>
<dbReference type="PANTHER" id="PTHR35020:SF2">
    <property type="entry name" value="N-ACETYLGLUCOSAMINE-INDUCED PROTEIN 1"/>
    <property type="match status" value="1"/>
</dbReference>
<reference evidence="1" key="2">
    <citation type="submission" date="2016-05" db="EMBL/GenBank/DDBJ databases">
        <title>Comparative analysis highlights variable genome content of wheat rusts and divergence of the mating loci.</title>
        <authorList>
            <person name="Cuomo C.A."/>
            <person name="Bakkeren G."/>
            <person name="Szabo L."/>
            <person name="Khalil H."/>
            <person name="Joly D."/>
            <person name="Goldberg J."/>
            <person name="Young S."/>
            <person name="Zeng Q."/>
            <person name="Fellers J."/>
        </authorList>
    </citation>
    <scope>NUCLEOTIDE SEQUENCE [LARGE SCALE GENOMIC DNA]</scope>
    <source>
        <strain evidence="1">1-1 BBBD Race 1</strain>
    </source>
</reference>
<organism evidence="1">
    <name type="scientific">Puccinia triticina (isolate 1-1 / race 1 (BBBD))</name>
    <name type="common">Brown leaf rust fungus</name>
    <dbReference type="NCBI Taxonomy" id="630390"/>
    <lineage>
        <taxon>Eukaryota</taxon>
        <taxon>Fungi</taxon>
        <taxon>Dikarya</taxon>
        <taxon>Basidiomycota</taxon>
        <taxon>Pucciniomycotina</taxon>
        <taxon>Pucciniomycetes</taxon>
        <taxon>Pucciniales</taxon>
        <taxon>Pucciniaceae</taxon>
        <taxon>Puccinia</taxon>
    </lineage>
</organism>
<dbReference type="GO" id="GO:0006044">
    <property type="term" value="P:N-acetylglucosamine metabolic process"/>
    <property type="evidence" value="ECO:0007669"/>
    <property type="project" value="TreeGrafter"/>
</dbReference>
<reference evidence="2" key="4">
    <citation type="submission" date="2025-05" db="UniProtKB">
        <authorList>
            <consortium name="EnsemblFungi"/>
        </authorList>
    </citation>
    <scope>IDENTIFICATION</scope>
    <source>
        <strain evidence="2">isolate 1-1 / race 1 (BBBD)</strain>
    </source>
</reference>
<dbReference type="GO" id="GO:0005737">
    <property type="term" value="C:cytoplasm"/>
    <property type="evidence" value="ECO:0007669"/>
    <property type="project" value="TreeGrafter"/>
</dbReference>
<dbReference type="PANTHER" id="PTHR35020">
    <property type="entry name" value="N-ACETYLGLUCOSAMINE-INDUCED PROTEIN 1"/>
    <property type="match status" value="1"/>
</dbReference>
<sequence length="226" mass="26580">MRSQIENSGTFEAYYAGRLGWDGEYPAEEEPKIIDEKYVNDETWVQFMEAEYPINLPLHTKHEHCYVRGPLTTPLCFEPRDGEEEPEENTIWKKDLQHYIDFINGHDSFGTNVKLTESEKSQIADDLMEIEVDDSFELQKRLMIDVKEKQAAEQHRQAIEAFHDKLKAGDRAEAEKKLEIANAIERPHLERAKRAMLWAVRNITRLVEAKYPGQKFVWFDVNPWIR</sequence>
<gene>
    <name evidence="1" type="ORF">PTTG_03852</name>
</gene>
<reference evidence="1" key="1">
    <citation type="submission" date="2009-11" db="EMBL/GenBank/DDBJ databases">
        <authorList>
            <consortium name="The Broad Institute Genome Sequencing Platform"/>
            <person name="Ward D."/>
            <person name="Feldgarden M."/>
            <person name="Earl A."/>
            <person name="Young S.K."/>
            <person name="Zeng Q."/>
            <person name="Koehrsen M."/>
            <person name="Alvarado L."/>
            <person name="Berlin A."/>
            <person name="Bochicchio J."/>
            <person name="Borenstein D."/>
            <person name="Chapman S.B."/>
            <person name="Chen Z."/>
            <person name="Engels R."/>
            <person name="Freedman E."/>
            <person name="Gellesch M."/>
            <person name="Goldberg J."/>
            <person name="Griggs A."/>
            <person name="Gujja S."/>
            <person name="Heilman E."/>
            <person name="Heiman D."/>
            <person name="Hepburn T."/>
            <person name="Howarth C."/>
            <person name="Jen D."/>
            <person name="Larson L."/>
            <person name="Lewis B."/>
            <person name="Mehta T."/>
            <person name="Park D."/>
            <person name="Pearson M."/>
            <person name="Roberts A."/>
            <person name="Saif S."/>
            <person name="Shea T."/>
            <person name="Shenoy N."/>
            <person name="Sisk P."/>
            <person name="Stolte C."/>
            <person name="Sykes S."/>
            <person name="Thomson T."/>
            <person name="Walk T."/>
            <person name="White J."/>
            <person name="Yandava C."/>
            <person name="Izard J."/>
            <person name="Baranova O.V."/>
            <person name="Blanton J.M."/>
            <person name="Tanner A.C."/>
            <person name="Dewhirst F.E."/>
            <person name="Haas B."/>
            <person name="Nusbaum C."/>
            <person name="Birren B."/>
        </authorList>
    </citation>
    <scope>NUCLEOTIDE SEQUENCE [LARGE SCALE GENOMIC DNA]</scope>
    <source>
        <strain evidence="1">1-1 BBBD Race 1</strain>
    </source>
</reference>
<evidence type="ECO:0000313" key="3">
    <source>
        <dbReference type="Proteomes" id="UP000005240"/>
    </source>
</evidence>